<dbReference type="InterPro" id="IPR046362">
    <property type="entry name" value="Zw10/DSL1_C_sf"/>
</dbReference>
<protein>
    <recommendedName>
        <fullName evidence="2">ZW10 C-terminal helical domain-containing protein</fullName>
    </recommendedName>
</protein>
<dbReference type="AlphaFoldDB" id="A0A409VU54"/>
<evidence type="ECO:0000259" key="2">
    <source>
        <dbReference type="Pfam" id="PF22766"/>
    </source>
</evidence>
<evidence type="ECO:0000313" key="3">
    <source>
        <dbReference type="EMBL" id="PPQ69821.1"/>
    </source>
</evidence>
<dbReference type="InterPro" id="IPR055148">
    <property type="entry name" value="ZW10_C_2"/>
</dbReference>
<dbReference type="GO" id="GO:1990423">
    <property type="term" value="C:RZZ complex"/>
    <property type="evidence" value="ECO:0007669"/>
    <property type="project" value="TreeGrafter"/>
</dbReference>
<feature type="compositionally biased region" description="Polar residues" evidence="1">
    <location>
        <begin position="588"/>
        <end position="610"/>
    </location>
</feature>
<accession>A0A409VU54</accession>
<dbReference type="PANTHER" id="PTHR12205:SF0">
    <property type="entry name" value="CENTROMERE_KINETOCHORE PROTEIN ZW10 HOMOLOG"/>
    <property type="match status" value="1"/>
</dbReference>
<dbReference type="STRING" id="231916.A0A409VU54"/>
<gene>
    <name evidence="3" type="ORF">CVT26_014198</name>
</gene>
<feature type="domain" description="ZW10 C-terminal helical" evidence="2">
    <location>
        <begin position="786"/>
        <end position="929"/>
    </location>
</feature>
<reference evidence="3 4" key="1">
    <citation type="journal article" date="2018" name="Evol. Lett.">
        <title>Horizontal gene cluster transfer increased hallucinogenic mushroom diversity.</title>
        <authorList>
            <person name="Reynolds H.T."/>
            <person name="Vijayakumar V."/>
            <person name="Gluck-Thaler E."/>
            <person name="Korotkin H.B."/>
            <person name="Matheny P.B."/>
            <person name="Slot J.C."/>
        </authorList>
    </citation>
    <scope>NUCLEOTIDE SEQUENCE [LARGE SCALE GENOMIC DNA]</scope>
    <source>
        <strain evidence="3 4">SRW20</strain>
    </source>
</reference>
<dbReference type="Proteomes" id="UP000284706">
    <property type="component" value="Unassembled WGS sequence"/>
</dbReference>
<sequence length="938" mass="104582">MAFPVPEHLPRRPVPIDVSSQILYKIDSASKETLNSSLASSWIRELDESILSTKQRIHDRIHSDLPAFRFQLETAKSIQARYDDLGQRVGDLENSFSNKETGIFPTLVSALEKHSALAQEASDAHAIYEASAFLLQWKTEYSRLVSLVEAGQLPEAVRQSEHIQGIVDREPESLKGTNISINFKQAFYTTNARIQDQLNDAYSRSVIIMPSEIIIYPTVQVRQSETVLDLPSIVHSLSSTSLENHLTTLRRDILAYYVDNVLKQPYSIAFENSLTNETKLSLIPLPPDQADLSSRLENMSNILGFLSSNLFQHFPSRERSSFTRNLVKPITTSILNNLLMPSLPSSFGLLPSYLTFLKRAVEFEERDMCTLLNSDVHDGSIKAWSDGVSGHYERRRRVEILERARAEILQPENPSETFEAVSEGGPETSLPSVIPVQMDEDFKDDAWGFDEPSTAAPIEESADGWGFEDDLEIESTTVEADKEVVESPTTPTEKDKGPDPSEPDPADAWDWNEGDDLPSEDIPEDNVWDDPWGDPASTEVAPEPPKPVAQPKAATRLEKLASKNKKQMNGSSASSPTSSPEPSKPDTIITTPPSPQVKSNTAQSKSSRTNGIKRPAEVITTVAPKEYYKVPKRTKRILKMVEAAIDESKLFYASNLFPPSNTSSDASSQPGTVLAHSASSIVELYQALYPIKFAEELGSADRSMLFSNSCCYMTGAIQRIEDTIYGQTILKERLTECRKRLQVLGDSWFDDTIEREQLKVDTTLAERGQGFTYTGDQDRYDECEAAVNQVVKDIKRLSQSLKGVLTKSKYYSAIGSVTDSALSRVLHDILELPDIPEVESHRLSELCRIFNSLEGLFSEDPEQPSFVVAYVPSWLKFSYLSELLEASLADITYLFEQGALVDFQVDELVSLVKALFADTSLRTNTINKLLNGHPQPSQ</sequence>
<dbReference type="EMBL" id="NHYE01005561">
    <property type="protein sequence ID" value="PPQ69821.1"/>
    <property type="molecule type" value="Genomic_DNA"/>
</dbReference>
<evidence type="ECO:0000313" key="4">
    <source>
        <dbReference type="Proteomes" id="UP000284706"/>
    </source>
</evidence>
<name>A0A409VU54_9AGAR</name>
<evidence type="ECO:0000256" key="1">
    <source>
        <dbReference type="SAM" id="MobiDB-lite"/>
    </source>
</evidence>
<dbReference type="GO" id="GO:0007094">
    <property type="term" value="P:mitotic spindle assembly checkpoint signaling"/>
    <property type="evidence" value="ECO:0007669"/>
    <property type="project" value="TreeGrafter"/>
</dbReference>
<keyword evidence="4" id="KW-1185">Reference proteome</keyword>
<dbReference type="OrthoDB" id="534815at2759"/>
<feature type="region of interest" description="Disordered" evidence="1">
    <location>
        <begin position="477"/>
        <end position="613"/>
    </location>
</feature>
<proteinExistence type="predicted"/>
<dbReference type="GO" id="GO:0005737">
    <property type="term" value="C:cytoplasm"/>
    <property type="evidence" value="ECO:0007669"/>
    <property type="project" value="GOC"/>
</dbReference>
<dbReference type="PANTHER" id="PTHR12205">
    <property type="entry name" value="CENTROMERE/KINETOCHORE PROTEIN ZW10"/>
    <property type="match status" value="1"/>
</dbReference>
<dbReference type="GO" id="GO:0006888">
    <property type="term" value="P:endoplasmic reticulum to Golgi vesicle-mediated transport"/>
    <property type="evidence" value="ECO:0007669"/>
    <property type="project" value="TreeGrafter"/>
</dbReference>
<dbReference type="InParanoid" id="A0A409VU54"/>
<dbReference type="Gene3D" id="1.10.357.150">
    <property type="match status" value="1"/>
</dbReference>
<dbReference type="Pfam" id="PF22766">
    <property type="entry name" value="ZW10_C2"/>
    <property type="match status" value="1"/>
</dbReference>
<feature type="region of interest" description="Disordered" evidence="1">
    <location>
        <begin position="444"/>
        <end position="465"/>
    </location>
</feature>
<comment type="caution">
    <text evidence="3">The sequence shown here is derived from an EMBL/GenBank/DDBJ whole genome shotgun (WGS) entry which is preliminary data.</text>
</comment>
<feature type="compositionally biased region" description="Low complexity" evidence="1">
    <location>
        <begin position="571"/>
        <end position="581"/>
    </location>
</feature>
<feature type="compositionally biased region" description="Acidic residues" evidence="1">
    <location>
        <begin position="501"/>
        <end position="532"/>
    </location>
</feature>
<organism evidence="3 4">
    <name type="scientific">Gymnopilus dilepis</name>
    <dbReference type="NCBI Taxonomy" id="231916"/>
    <lineage>
        <taxon>Eukaryota</taxon>
        <taxon>Fungi</taxon>
        <taxon>Dikarya</taxon>
        <taxon>Basidiomycota</taxon>
        <taxon>Agaricomycotina</taxon>
        <taxon>Agaricomycetes</taxon>
        <taxon>Agaricomycetidae</taxon>
        <taxon>Agaricales</taxon>
        <taxon>Agaricineae</taxon>
        <taxon>Hymenogastraceae</taxon>
        <taxon>Gymnopilus</taxon>
    </lineage>
</organism>